<comment type="subcellular location">
    <subcellularLocation>
        <location evidence="1">Nucleus</location>
    </subcellularLocation>
</comment>
<dbReference type="Gene3D" id="3.30.730.10">
    <property type="entry name" value="AP2/ERF domain"/>
    <property type="match status" value="1"/>
</dbReference>
<organism evidence="8 9">
    <name type="scientific">Beta vulgaris subsp. vulgaris</name>
    <name type="common">Beet</name>
    <dbReference type="NCBI Taxonomy" id="3555"/>
    <lineage>
        <taxon>Eukaryota</taxon>
        <taxon>Viridiplantae</taxon>
        <taxon>Streptophyta</taxon>
        <taxon>Embryophyta</taxon>
        <taxon>Tracheophyta</taxon>
        <taxon>Spermatophyta</taxon>
        <taxon>Magnoliopsida</taxon>
        <taxon>eudicotyledons</taxon>
        <taxon>Gunneridae</taxon>
        <taxon>Pentapetalae</taxon>
        <taxon>Caryophyllales</taxon>
        <taxon>Chenopodiaceae</taxon>
        <taxon>Betoideae</taxon>
        <taxon>Beta</taxon>
    </lineage>
</organism>
<evidence type="ECO:0000256" key="2">
    <source>
        <dbReference type="ARBA" id="ARBA00023015"/>
    </source>
</evidence>
<name>A0A0J8B3U4_BETVV</name>
<evidence type="ECO:0000313" key="8">
    <source>
        <dbReference type="EMBL" id="KMS95666.1"/>
    </source>
</evidence>
<sequence>MASGGGDDDETREISGDEYHHHHGHGVVDGGLVDFPVYSARSQHDMSAMVQALAQVIGNSSNQDTNSPAENHVTPTHILHANQPQNLNFQPLETGQGDVRKRHYRGVRQRPWGKWASEIRDPKKAARVWLGTFDTAEAAALAYDEAALKFKGNKAKLNFPERVQGKLSESGFYMPSFALQQPPPPPQQQQLHVHQVPNYNYNYNYMMASSLPNHAQNLSYSQGETAASSYAQHPSFNYNPQQYEATTGSFHLSESSSSASYGEENHSFSSPSFSSIKMEDFSPEELQQQMMFSSSSLRRRSGSDHPYARHSSK</sequence>
<dbReference type="AlphaFoldDB" id="A0A0J8B3U4"/>
<feature type="compositionally biased region" description="Acidic residues" evidence="6">
    <location>
        <begin position="1"/>
        <end position="11"/>
    </location>
</feature>
<dbReference type="OMA" id="SGDEYHH"/>
<dbReference type="GO" id="GO:0005634">
    <property type="term" value="C:nucleus"/>
    <property type="evidence" value="ECO:0007669"/>
    <property type="project" value="UniProtKB-SubCell"/>
</dbReference>
<dbReference type="KEGG" id="bvg:104884113"/>
<dbReference type="OrthoDB" id="1925932at2759"/>
<evidence type="ECO:0000259" key="7">
    <source>
        <dbReference type="PROSITE" id="PS51032"/>
    </source>
</evidence>
<feature type="compositionally biased region" description="Low complexity" evidence="6">
    <location>
        <begin position="249"/>
        <end position="275"/>
    </location>
</feature>
<reference evidence="8 9" key="1">
    <citation type="journal article" date="2014" name="Nature">
        <title>The genome of the recently domesticated crop plant sugar beet (Beta vulgaris).</title>
        <authorList>
            <person name="Dohm J.C."/>
            <person name="Minoche A.E."/>
            <person name="Holtgrawe D."/>
            <person name="Capella-Gutierrez S."/>
            <person name="Zakrzewski F."/>
            <person name="Tafer H."/>
            <person name="Rupp O."/>
            <person name="Sorensen T.R."/>
            <person name="Stracke R."/>
            <person name="Reinhardt R."/>
            <person name="Goesmann A."/>
            <person name="Kraft T."/>
            <person name="Schulz B."/>
            <person name="Stadler P.F."/>
            <person name="Schmidt T."/>
            <person name="Gabaldon T."/>
            <person name="Lehrach H."/>
            <person name="Weisshaar B."/>
            <person name="Himmelbauer H."/>
        </authorList>
    </citation>
    <scope>NUCLEOTIDE SEQUENCE [LARGE SCALE GENOMIC DNA]</scope>
    <source>
        <tissue evidence="8">Taproot</tissue>
    </source>
</reference>
<feature type="domain" description="AP2/ERF" evidence="7">
    <location>
        <begin position="103"/>
        <end position="160"/>
    </location>
</feature>
<dbReference type="PROSITE" id="PS51032">
    <property type="entry name" value="AP2_ERF"/>
    <property type="match status" value="1"/>
</dbReference>
<proteinExistence type="predicted"/>
<keyword evidence="4" id="KW-0804">Transcription</keyword>
<dbReference type="GO" id="GO:0003700">
    <property type="term" value="F:DNA-binding transcription factor activity"/>
    <property type="evidence" value="ECO:0007669"/>
    <property type="project" value="InterPro"/>
</dbReference>
<gene>
    <name evidence="8" type="ORF">BVRB_006010</name>
</gene>
<dbReference type="SUPFAM" id="SSF54171">
    <property type="entry name" value="DNA-binding domain"/>
    <property type="match status" value="1"/>
</dbReference>
<evidence type="ECO:0000256" key="6">
    <source>
        <dbReference type="SAM" id="MobiDB-lite"/>
    </source>
</evidence>
<dbReference type="Proteomes" id="UP000035740">
    <property type="component" value="Unassembled WGS sequence"/>
</dbReference>
<dbReference type="InterPro" id="IPR036955">
    <property type="entry name" value="AP2/ERF_dom_sf"/>
</dbReference>
<dbReference type="PRINTS" id="PR00367">
    <property type="entry name" value="ETHRSPELEMNT"/>
</dbReference>
<dbReference type="eggNOG" id="ENOG502RZR5">
    <property type="taxonomic scope" value="Eukaryota"/>
</dbReference>
<dbReference type="EMBL" id="KQ090445">
    <property type="protein sequence ID" value="KMS95666.1"/>
    <property type="molecule type" value="Genomic_DNA"/>
</dbReference>
<accession>A0A0J8B3U4</accession>
<keyword evidence="5" id="KW-0539">Nucleus</keyword>
<keyword evidence="2" id="KW-0805">Transcription regulation</keyword>
<dbReference type="PANTHER" id="PTHR31190">
    <property type="entry name" value="DNA-BINDING DOMAIN"/>
    <property type="match status" value="1"/>
</dbReference>
<dbReference type="InterPro" id="IPR016177">
    <property type="entry name" value="DNA-bd_dom_sf"/>
</dbReference>
<dbReference type="InterPro" id="IPR044808">
    <property type="entry name" value="ERF_plant"/>
</dbReference>
<evidence type="ECO:0000256" key="4">
    <source>
        <dbReference type="ARBA" id="ARBA00023163"/>
    </source>
</evidence>
<dbReference type="Gramene" id="KMS95666">
    <property type="protein sequence ID" value="KMS95666"/>
    <property type="gene ID" value="BVRB_006010"/>
</dbReference>
<keyword evidence="3" id="KW-0238">DNA-binding</keyword>
<evidence type="ECO:0000256" key="5">
    <source>
        <dbReference type="ARBA" id="ARBA00023242"/>
    </source>
</evidence>
<dbReference type="FunFam" id="3.30.730.10:FF:000001">
    <property type="entry name" value="Ethylene-responsive transcription factor 2"/>
    <property type="match status" value="1"/>
</dbReference>
<evidence type="ECO:0000256" key="1">
    <source>
        <dbReference type="ARBA" id="ARBA00004123"/>
    </source>
</evidence>
<dbReference type="GO" id="GO:0003677">
    <property type="term" value="F:DNA binding"/>
    <property type="evidence" value="ECO:0007669"/>
    <property type="project" value="UniProtKB-KW"/>
</dbReference>
<dbReference type="PANTHER" id="PTHR31190:SF489">
    <property type="entry name" value="ETHYLENE-RESPONSIVE TRANSCRIPTION FACTOR ERF113-RELATED"/>
    <property type="match status" value="1"/>
</dbReference>
<feature type="region of interest" description="Disordered" evidence="6">
    <location>
        <begin position="249"/>
        <end position="313"/>
    </location>
</feature>
<feature type="region of interest" description="Disordered" evidence="6">
    <location>
        <begin position="1"/>
        <end position="25"/>
    </location>
</feature>
<dbReference type="InterPro" id="IPR001471">
    <property type="entry name" value="AP2/ERF_dom"/>
</dbReference>
<keyword evidence="9" id="KW-1185">Reference proteome</keyword>
<evidence type="ECO:0000256" key="3">
    <source>
        <dbReference type="ARBA" id="ARBA00023125"/>
    </source>
</evidence>
<dbReference type="CDD" id="cd00018">
    <property type="entry name" value="AP2"/>
    <property type="match status" value="1"/>
</dbReference>
<dbReference type="GO" id="GO:0009873">
    <property type="term" value="P:ethylene-activated signaling pathway"/>
    <property type="evidence" value="ECO:0007669"/>
    <property type="project" value="InterPro"/>
</dbReference>
<dbReference type="Pfam" id="PF00847">
    <property type="entry name" value="AP2"/>
    <property type="match status" value="1"/>
</dbReference>
<evidence type="ECO:0000313" key="9">
    <source>
        <dbReference type="Proteomes" id="UP000035740"/>
    </source>
</evidence>
<protein>
    <recommendedName>
        <fullName evidence="7">AP2/ERF domain-containing protein</fullName>
    </recommendedName>
</protein>
<dbReference type="SMART" id="SM00380">
    <property type="entry name" value="AP2"/>
    <property type="match status" value="1"/>
</dbReference>